<keyword evidence="3" id="KW-1185">Reference proteome</keyword>
<dbReference type="SUPFAM" id="SSF111331">
    <property type="entry name" value="NAD kinase/diacylglycerol kinase-like"/>
    <property type="match status" value="1"/>
</dbReference>
<dbReference type="GO" id="GO:0016301">
    <property type="term" value="F:kinase activity"/>
    <property type="evidence" value="ECO:0007669"/>
    <property type="project" value="InterPro"/>
</dbReference>
<dbReference type="Pfam" id="PF00248">
    <property type="entry name" value="Aldo_ket_red"/>
    <property type="match status" value="2"/>
</dbReference>
<protein>
    <submittedName>
        <fullName evidence="2">Alcohol dehydrogenase</fullName>
    </submittedName>
</protein>
<evidence type="ECO:0000313" key="3">
    <source>
        <dbReference type="Proteomes" id="UP001165289"/>
    </source>
</evidence>
<gene>
    <name evidence="2" type="ORF">LOD99_9473</name>
</gene>
<dbReference type="PANTHER" id="PTHR11732">
    <property type="entry name" value="ALDO/KETO REDUCTASE"/>
    <property type="match status" value="1"/>
</dbReference>
<dbReference type="InterPro" id="IPR020471">
    <property type="entry name" value="AKR"/>
</dbReference>
<dbReference type="Pfam" id="PF00781">
    <property type="entry name" value="DAGK_cat"/>
    <property type="match status" value="1"/>
</dbReference>
<feature type="domain" description="DAGKc" evidence="1">
    <location>
        <begin position="320"/>
        <end position="462"/>
    </location>
</feature>
<dbReference type="PROSITE" id="PS50146">
    <property type="entry name" value="DAGK"/>
    <property type="match status" value="1"/>
</dbReference>
<name>A0AAV7JBN8_9METZ</name>
<dbReference type="SMART" id="SM00046">
    <property type="entry name" value="DAGKc"/>
    <property type="match status" value="1"/>
</dbReference>
<dbReference type="PROSITE" id="PS00063">
    <property type="entry name" value="ALDOKETO_REDUCTASE_3"/>
    <property type="match status" value="1"/>
</dbReference>
<accession>A0AAV7JBN8</accession>
<dbReference type="AlphaFoldDB" id="A0AAV7JBN8"/>
<dbReference type="SUPFAM" id="SSF51430">
    <property type="entry name" value="NAD(P)-linked oxidoreductase"/>
    <property type="match status" value="2"/>
</dbReference>
<dbReference type="EMBL" id="JAKMXF010000362">
    <property type="protein sequence ID" value="KAI6646122.1"/>
    <property type="molecule type" value="Genomic_DNA"/>
</dbReference>
<dbReference type="InterPro" id="IPR017438">
    <property type="entry name" value="ATP-NAD_kinase_N"/>
</dbReference>
<organism evidence="2 3">
    <name type="scientific">Oopsacas minuta</name>
    <dbReference type="NCBI Taxonomy" id="111878"/>
    <lineage>
        <taxon>Eukaryota</taxon>
        <taxon>Metazoa</taxon>
        <taxon>Porifera</taxon>
        <taxon>Hexactinellida</taxon>
        <taxon>Hexasterophora</taxon>
        <taxon>Lyssacinosida</taxon>
        <taxon>Leucopsacidae</taxon>
        <taxon>Oopsacas</taxon>
    </lineage>
</organism>
<dbReference type="Gene3D" id="3.40.50.10330">
    <property type="entry name" value="Probable inorganic polyphosphate/atp-NAD kinase, domain 1"/>
    <property type="match status" value="1"/>
</dbReference>
<evidence type="ECO:0000313" key="2">
    <source>
        <dbReference type="EMBL" id="KAI6646122.1"/>
    </source>
</evidence>
<dbReference type="Gene3D" id="3.20.20.100">
    <property type="entry name" value="NADP-dependent oxidoreductase domain"/>
    <property type="match status" value="2"/>
</dbReference>
<reference evidence="2 3" key="1">
    <citation type="journal article" date="2023" name="BMC Biol.">
        <title>The compact genome of the sponge Oopsacas minuta (Hexactinellida) is lacking key metazoan core genes.</title>
        <authorList>
            <person name="Santini S."/>
            <person name="Schenkelaars Q."/>
            <person name="Jourda C."/>
            <person name="Duchesne M."/>
            <person name="Belahbib H."/>
            <person name="Rocher C."/>
            <person name="Selva M."/>
            <person name="Riesgo A."/>
            <person name="Vervoort M."/>
            <person name="Leys S.P."/>
            <person name="Kodjabachian L."/>
            <person name="Le Bivic A."/>
            <person name="Borchiellini C."/>
            <person name="Claverie J.M."/>
            <person name="Renard E."/>
        </authorList>
    </citation>
    <scope>NUCLEOTIDE SEQUENCE [LARGE SCALE GENOMIC DNA]</scope>
    <source>
        <strain evidence="2">SPO-2</strain>
    </source>
</reference>
<dbReference type="InterPro" id="IPR018170">
    <property type="entry name" value="Aldo/ket_reductase_CS"/>
</dbReference>
<dbReference type="InterPro" id="IPR036812">
    <property type="entry name" value="NAD(P)_OxRdtase_dom_sf"/>
</dbReference>
<proteinExistence type="predicted"/>
<dbReference type="InterPro" id="IPR001206">
    <property type="entry name" value="Diacylglycerol_kinase_cat_dom"/>
</dbReference>
<dbReference type="Proteomes" id="UP001165289">
    <property type="component" value="Unassembled WGS sequence"/>
</dbReference>
<dbReference type="PROSITE" id="PS00798">
    <property type="entry name" value="ALDOKETO_REDUCTASE_1"/>
    <property type="match status" value="1"/>
</dbReference>
<dbReference type="PRINTS" id="PR00069">
    <property type="entry name" value="ALDKETRDTASE"/>
</dbReference>
<sequence length="848" mass="95505">MSTSAKLHSGAEMPLVGLGTWKSQPGQVTNAVRIAIDAGYRHIDGAAAYENEKEVGIALKEKIGTVCERKDLFITSKLWNTKHSPEDVLPAIKRTLSDLQLDYLDLYLIHWPTGFAKSEMLMPKKEDGSIIYSDIHYVETWKAMEECVNQGLAKHIGISNFNAKQVEEDQYSTVLVMACLGNCSSQVFNPLQLLYEDTVALIDSTTSSLTLSLYTSKITLTNKRTQSITETIYLDDVVGVKLDHTTAVNNSYIIIIISYPVVSGIRLPGQPHRSRNECRIRCDKETGDQWRYRILSALQSYLLGTYEYYDCTNPCDELFLDKRTLLVIINPVADRGTAPRVYRDEVAPILSDAGINTLCVQTRYQGHARELIRSYNLSKIHGILCVGGDGTVHEVMNGLMKRTDWEIATRMPVCPIPCGAGNALCKTVLEESNEPFSVIGATLLAVHGAYIPMDLATGQFTNYTVYFFLSFSWGIIADTDIESERWKSLGNSRFKLAAVKCIVVNKVYEGRIHYLELSAEYKVLRERESIPLSSSLFTGSIDRSIIQPSNGPLFPQNTIAPPLPPYQTEHCPLNPSTMMLPPLDRRIDSLGWRSTEGSFVVLTTMLLPYLTKNILFSPAQRIGFGSFQLCTLQDRRSRLQLIRGLSAIDNGRHQEDMKLTRVEAFRLDPAVREGIYSIDGERFSVEPFQAQVLKQVYNNAKIKPAVNQIELHPYLTQPELIKFCQERDIIVTAYSPLGSPDRPWAKTGDPSLLEEPKVKEIAEKLGKTPAQVLIRFHIEKKCVVLPKSVTKERIISNFDVFSFQLSPDQMQVLEGLNRKWRACLPTVVVDGKEVPRDREHPFYPFVPY</sequence>
<evidence type="ECO:0000259" key="1">
    <source>
        <dbReference type="PROSITE" id="PS50146"/>
    </source>
</evidence>
<comment type="caution">
    <text evidence="2">The sequence shown here is derived from an EMBL/GenBank/DDBJ whole genome shotgun (WGS) entry which is preliminary data.</text>
</comment>
<dbReference type="InterPro" id="IPR016064">
    <property type="entry name" value="NAD/diacylglycerol_kinase_sf"/>
</dbReference>
<dbReference type="InterPro" id="IPR023210">
    <property type="entry name" value="NADP_OxRdtase_dom"/>
</dbReference>
<dbReference type="GO" id="GO:0016491">
    <property type="term" value="F:oxidoreductase activity"/>
    <property type="evidence" value="ECO:0007669"/>
    <property type="project" value="InterPro"/>
</dbReference>
<dbReference type="PROSITE" id="PS00062">
    <property type="entry name" value="ALDOKETO_REDUCTASE_2"/>
    <property type="match status" value="1"/>
</dbReference>